<gene>
    <name evidence="3" type="primary">tssA</name>
    <name evidence="3" type="ORF">I0K15_20305</name>
</gene>
<dbReference type="Pfam" id="PF06812">
    <property type="entry name" value="ImpA_N"/>
    <property type="match status" value="1"/>
</dbReference>
<dbReference type="NCBIfam" id="TIGR03363">
    <property type="entry name" value="VI_chp_8"/>
    <property type="match status" value="1"/>
</dbReference>
<dbReference type="Proteomes" id="UP000594800">
    <property type="component" value="Chromosome"/>
</dbReference>
<proteinExistence type="predicted"/>
<feature type="region of interest" description="Disordered" evidence="1">
    <location>
        <begin position="248"/>
        <end position="272"/>
    </location>
</feature>
<dbReference type="EMBL" id="CP064942">
    <property type="protein sequence ID" value="QPH54082.1"/>
    <property type="molecule type" value="Genomic_DNA"/>
</dbReference>
<dbReference type="KEGG" id="poz:I0K15_20305"/>
<evidence type="ECO:0000256" key="1">
    <source>
        <dbReference type="SAM" id="MobiDB-lite"/>
    </source>
</evidence>
<dbReference type="AlphaFoldDB" id="A0A7S9QD71"/>
<dbReference type="InterPro" id="IPR010657">
    <property type="entry name" value="ImpA_N"/>
</dbReference>
<name>A0A7S9QD71_9RHOB</name>
<organism evidence="3 4">
    <name type="scientific">Pontivivens ytuae</name>
    <dbReference type="NCBI Taxonomy" id="2789856"/>
    <lineage>
        <taxon>Bacteria</taxon>
        <taxon>Pseudomonadati</taxon>
        <taxon>Pseudomonadota</taxon>
        <taxon>Alphaproteobacteria</taxon>
        <taxon>Rhodobacterales</taxon>
        <taxon>Paracoccaceae</taxon>
        <taxon>Pontivivens</taxon>
    </lineage>
</organism>
<protein>
    <submittedName>
        <fullName evidence="3">Type VI secretion system protein TssA</fullName>
    </submittedName>
</protein>
<feature type="domain" description="ImpA N-terminal" evidence="2">
    <location>
        <begin position="8"/>
        <end position="130"/>
    </location>
</feature>
<evidence type="ECO:0000259" key="2">
    <source>
        <dbReference type="Pfam" id="PF06812"/>
    </source>
</evidence>
<dbReference type="PANTHER" id="PTHR37951:SF1">
    <property type="entry name" value="TYPE VI SECRETION SYSTEM COMPONENT TSSA1"/>
    <property type="match status" value="1"/>
</dbReference>
<sequence length="344" mass="36654">MLDLQSLLNDLQDDAPSGEDLEYDPDFMALELASQPGEERVVGDAVIPAEDPDYPAVVEGATALLGRTRDLRVAVILATAALRTGGLPAFEQVLDYMRRALEDHWESVHPQLDAEDDDDPTARVNAVLGLTSRTTVLQALREAKLTQSRAMGQFSLRDLLIAEGEVAPAEEEEAPGAQTIEAAFRDTDPDHLAALASAVAASQAHVAAISTAIDTRIGTAGPDLDLLTRMLREIARRISPYVAQDVETAETTADDTPAPAPQATPTAVSGTGAIASPEDVKAAIDRIVAYYEQVEPSSPVPMLLARARRLVSADFVTIMRDMAPAGVENVALIGGFSEDENSYD</sequence>
<evidence type="ECO:0000313" key="4">
    <source>
        <dbReference type="Proteomes" id="UP000594800"/>
    </source>
</evidence>
<reference evidence="3 4" key="1">
    <citation type="submission" date="2020-11" db="EMBL/GenBank/DDBJ databases">
        <title>Description of Pontivivens ytuae sp. nov. isolated from deep sea sediment of Mariana Trench.</title>
        <authorList>
            <person name="Wang Z."/>
            <person name="Sun Q.-L."/>
            <person name="Xu X.-D."/>
            <person name="Tang Y.-Z."/>
            <person name="Zhang J."/>
        </authorList>
    </citation>
    <scope>NUCLEOTIDE SEQUENCE [LARGE SCALE GENOMIC DNA]</scope>
    <source>
        <strain evidence="3 4">MT2928</strain>
    </source>
</reference>
<accession>A0A7S9QD71</accession>
<dbReference type="InterPro" id="IPR017740">
    <property type="entry name" value="TssA-like"/>
</dbReference>
<feature type="compositionally biased region" description="Low complexity" evidence="1">
    <location>
        <begin position="248"/>
        <end position="268"/>
    </location>
</feature>
<dbReference type="PANTHER" id="PTHR37951">
    <property type="entry name" value="CYTOPLASMIC PROTEIN-RELATED"/>
    <property type="match status" value="1"/>
</dbReference>
<evidence type="ECO:0000313" key="3">
    <source>
        <dbReference type="EMBL" id="QPH54082.1"/>
    </source>
</evidence>
<dbReference type="RefSeq" id="WP_196103291.1">
    <property type="nucleotide sequence ID" value="NZ_CP064942.1"/>
</dbReference>
<keyword evidence="4" id="KW-1185">Reference proteome</keyword>